<keyword evidence="1" id="KW-0812">Transmembrane</keyword>
<sequence>MRINARIILHMWCAGLFILGPVFVLAQEQAIPEMFRLKVLDITQEGERPIIGTDAKAFFQNIRGEVLSGEKKGDTIELENDRMRLRVGDTIFVRALEAPTGETFYTVDDVDRRNSLFFFVGLFMLLVIVFGGKQGIRALMSLAGSFFVIFYFLLPSILSGVSPLLVSAGVSIVILVIAIYFTHGLTRTSTAALLGTIVTICVTVLLALISVRATRLSGFTDDTSVFLNFNTAGALDFQGLLLGAIIIGVLGLLDDIAITQAAAVKEIFHVDASLSRKDVYARALRIGKEHVGALVNTLALAYTGAALPLLLLFYGSEASVFLIINREIFASEIIRTMVGSIGIILAVPITTGLAVLFLVQKKRRDPEKGNICA</sequence>
<evidence type="ECO:0000256" key="1">
    <source>
        <dbReference type="SAM" id="Phobius"/>
    </source>
</evidence>
<organism evidence="2 3">
    <name type="scientific">Candidatus Niyogibacteria bacterium CG10_big_fil_rev_8_21_14_0_10_46_36</name>
    <dbReference type="NCBI Taxonomy" id="1974726"/>
    <lineage>
        <taxon>Bacteria</taxon>
        <taxon>Candidatus Niyogiibacteriota</taxon>
    </lineage>
</organism>
<reference evidence="3" key="1">
    <citation type="submission" date="2017-09" db="EMBL/GenBank/DDBJ databases">
        <title>Depth-based differentiation of microbial function through sediment-hosted aquifers and enrichment of novel symbionts in the deep terrestrial subsurface.</title>
        <authorList>
            <person name="Probst A.J."/>
            <person name="Ladd B."/>
            <person name="Jarett J.K."/>
            <person name="Geller-Mcgrath D.E."/>
            <person name="Sieber C.M.K."/>
            <person name="Emerson J.B."/>
            <person name="Anantharaman K."/>
            <person name="Thomas B.C."/>
            <person name="Malmstrom R."/>
            <person name="Stieglmeier M."/>
            <person name="Klingl A."/>
            <person name="Woyke T."/>
            <person name="Ryan C.M."/>
            <person name="Banfield J.F."/>
        </authorList>
    </citation>
    <scope>NUCLEOTIDE SEQUENCE [LARGE SCALE GENOMIC DNA]</scope>
</reference>
<feature type="transmembrane region" description="Helical" evidence="1">
    <location>
        <begin position="233"/>
        <end position="253"/>
    </location>
</feature>
<accession>A0A2H0TEJ7</accession>
<feature type="transmembrane region" description="Helical" evidence="1">
    <location>
        <begin position="164"/>
        <end position="181"/>
    </location>
</feature>
<protein>
    <recommendedName>
        <fullName evidence="4">YibE/F family protein</fullName>
    </recommendedName>
</protein>
<proteinExistence type="predicted"/>
<comment type="caution">
    <text evidence="2">The sequence shown here is derived from an EMBL/GenBank/DDBJ whole genome shotgun (WGS) entry which is preliminary data.</text>
</comment>
<dbReference type="PANTHER" id="PTHR41771:SF1">
    <property type="entry name" value="MEMBRANE PROTEIN"/>
    <property type="match status" value="1"/>
</dbReference>
<dbReference type="Proteomes" id="UP000231503">
    <property type="component" value="Unassembled WGS sequence"/>
</dbReference>
<feature type="transmembrane region" description="Helical" evidence="1">
    <location>
        <begin position="333"/>
        <end position="359"/>
    </location>
</feature>
<feature type="transmembrane region" description="Helical" evidence="1">
    <location>
        <begin position="291"/>
        <end position="313"/>
    </location>
</feature>
<keyword evidence="1" id="KW-0472">Membrane</keyword>
<feature type="transmembrane region" description="Helical" evidence="1">
    <location>
        <begin position="115"/>
        <end position="132"/>
    </location>
</feature>
<dbReference type="Pfam" id="PF07907">
    <property type="entry name" value="YibE_F"/>
    <property type="match status" value="1"/>
</dbReference>
<feature type="transmembrane region" description="Helical" evidence="1">
    <location>
        <begin position="139"/>
        <end position="158"/>
    </location>
</feature>
<dbReference type="EMBL" id="PFCO01000008">
    <property type="protein sequence ID" value="PIR69384.1"/>
    <property type="molecule type" value="Genomic_DNA"/>
</dbReference>
<evidence type="ECO:0000313" key="2">
    <source>
        <dbReference type="EMBL" id="PIR69384.1"/>
    </source>
</evidence>
<dbReference type="InterPro" id="IPR012507">
    <property type="entry name" value="YibE_F"/>
</dbReference>
<dbReference type="AlphaFoldDB" id="A0A2H0TEJ7"/>
<name>A0A2H0TEJ7_9BACT</name>
<evidence type="ECO:0000313" key="3">
    <source>
        <dbReference type="Proteomes" id="UP000231503"/>
    </source>
</evidence>
<keyword evidence="1" id="KW-1133">Transmembrane helix</keyword>
<evidence type="ECO:0008006" key="4">
    <source>
        <dbReference type="Google" id="ProtNLM"/>
    </source>
</evidence>
<gene>
    <name evidence="2" type="ORF">COU47_03370</name>
</gene>
<feature type="transmembrane region" description="Helical" evidence="1">
    <location>
        <begin position="193"/>
        <end position="213"/>
    </location>
</feature>
<dbReference type="PANTHER" id="PTHR41771">
    <property type="entry name" value="MEMBRANE PROTEIN-RELATED"/>
    <property type="match status" value="1"/>
</dbReference>